<evidence type="ECO:0000256" key="7">
    <source>
        <dbReference type="ARBA" id="ARBA00039099"/>
    </source>
</evidence>
<dbReference type="InterPro" id="IPR042296">
    <property type="entry name" value="tRNA_met_Trm1_C"/>
</dbReference>
<keyword evidence="12" id="KW-1185">Reference proteome</keyword>
<organism evidence="11 12">
    <name type="scientific">Basidiobolus ranarum</name>
    <dbReference type="NCBI Taxonomy" id="34480"/>
    <lineage>
        <taxon>Eukaryota</taxon>
        <taxon>Fungi</taxon>
        <taxon>Fungi incertae sedis</taxon>
        <taxon>Zoopagomycota</taxon>
        <taxon>Entomophthoromycotina</taxon>
        <taxon>Basidiobolomycetes</taxon>
        <taxon>Basidiobolales</taxon>
        <taxon>Basidiobolaceae</taxon>
        <taxon>Basidiobolus</taxon>
    </lineage>
</organism>
<comment type="caution">
    <text evidence="11">The sequence shown here is derived from an EMBL/GenBank/DDBJ whole genome shotgun (WGS) entry which is preliminary data.</text>
</comment>
<feature type="region of interest" description="Disordered" evidence="10">
    <location>
        <begin position="490"/>
        <end position="524"/>
    </location>
</feature>
<feature type="compositionally biased region" description="Basic residues" evidence="10">
    <location>
        <begin position="490"/>
        <end position="505"/>
    </location>
</feature>
<evidence type="ECO:0000313" key="12">
    <source>
        <dbReference type="Proteomes" id="UP001479436"/>
    </source>
</evidence>
<evidence type="ECO:0000313" key="11">
    <source>
        <dbReference type="EMBL" id="KAK9695624.1"/>
    </source>
</evidence>
<dbReference type="NCBIfam" id="TIGR00308">
    <property type="entry name" value="TRM1"/>
    <property type="match status" value="1"/>
</dbReference>
<dbReference type="PANTHER" id="PTHR10631:SF3">
    <property type="entry name" value="TRNA (GUANINE(26)-N(2))-DIMETHYLTRANSFERASE"/>
    <property type="match status" value="1"/>
</dbReference>
<sequence length="524" mass="58561">MDTNAEDIQVQFDESLYNKIVEGQATILFPISNEVFYNPVQQFNRDMSIAAIRTWSEMFFEEKQKMAEKKKNNQIHARDIDSQSNSNVEPIKEFTVLEALSATGLRSIRYAKEIPDVKYIVANDLEPDAVTAIKRNLKFNNLGEDKVRPSLGDACSVMYDHRDPLKRYDVVDLDPYGSATPFIDGAVQAVSDGGLLCVTCTDLAVLASNSYTETCFYKYGGMPVKADYSHEMALRLVLNSLQSAAARYKRQIVPLMSCSIDFYVRLFVRVYTSPAEVKKNASKTAMVYQCSGCRSFQTQPLGKITVDGNSTKYGPVAGPIVNGLCKHCGSLHHVGGPFWGANIHDKNFVTRLLSHVKVSAENYKTQPRMMGMASVISEELDVPFYYTLSGLTRVLHCNSPSLVSVCSAILNEGYRVSVSHACQGSLKTDAPSDVLWDIMRNWVERNPVKNISEDSPASKILSQKASFVANFNLHPDATPESRKIKLVRFQHNPTKHWGPKARHQRKQAETSDSDRNVAKSKKEP</sequence>
<evidence type="ECO:0000256" key="10">
    <source>
        <dbReference type="SAM" id="MobiDB-lite"/>
    </source>
</evidence>
<proteinExistence type="inferred from homology"/>
<dbReference type="SUPFAM" id="SSF53335">
    <property type="entry name" value="S-adenosyl-L-methionine-dependent methyltransferases"/>
    <property type="match status" value="1"/>
</dbReference>
<protein>
    <recommendedName>
        <fullName evidence="7 9">tRNA (guanine(26)-N(2))-dimethyltransferase</fullName>
        <ecNumber evidence="7 9">2.1.1.216</ecNumber>
    </recommendedName>
</protein>
<name>A0ABR2VRK7_9FUNG</name>
<dbReference type="Pfam" id="PF02005">
    <property type="entry name" value="TRM"/>
    <property type="match status" value="1"/>
</dbReference>
<dbReference type="Proteomes" id="UP001479436">
    <property type="component" value="Unassembled WGS sequence"/>
</dbReference>
<keyword evidence="4 9" id="KW-0949">S-adenosyl-L-methionine</keyword>
<keyword evidence="1 9" id="KW-0820">tRNA-binding</keyword>
<keyword evidence="3 9" id="KW-0808">Transferase</keyword>
<feature type="compositionally biased region" description="Basic and acidic residues" evidence="10">
    <location>
        <begin position="506"/>
        <end position="524"/>
    </location>
</feature>
<evidence type="ECO:0000256" key="5">
    <source>
        <dbReference type="ARBA" id="ARBA00022694"/>
    </source>
</evidence>
<keyword evidence="6 9" id="KW-0694">RNA-binding</keyword>
<keyword evidence="5 9" id="KW-0819">tRNA processing</keyword>
<evidence type="ECO:0000256" key="8">
    <source>
        <dbReference type="ARBA" id="ARBA00051897"/>
    </source>
</evidence>
<dbReference type="EMBL" id="JASJQH010008056">
    <property type="protein sequence ID" value="KAK9695624.1"/>
    <property type="molecule type" value="Genomic_DNA"/>
</dbReference>
<dbReference type="Gene3D" id="3.40.50.150">
    <property type="entry name" value="Vaccinia Virus protein VP39"/>
    <property type="match status" value="1"/>
</dbReference>
<dbReference type="GO" id="GO:0032259">
    <property type="term" value="P:methylation"/>
    <property type="evidence" value="ECO:0007669"/>
    <property type="project" value="UniProtKB-KW"/>
</dbReference>
<evidence type="ECO:0000256" key="1">
    <source>
        <dbReference type="ARBA" id="ARBA00022555"/>
    </source>
</evidence>
<dbReference type="EC" id="2.1.1.216" evidence="7 9"/>
<dbReference type="PANTHER" id="PTHR10631">
    <property type="entry name" value="N 2 ,N 2 -DIMETHYLGUANOSINE TRNA METHYLTRANSFERASE"/>
    <property type="match status" value="1"/>
</dbReference>
<gene>
    <name evidence="11" type="primary">TRM1_2</name>
    <name evidence="11" type="ORF">K7432_012870</name>
</gene>
<keyword evidence="2 9" id="KW-0489">Methyltransferase</keyword>
<evidence type="ECO:0000256" key="6">
    <source>
        <dbReference type="ARBA" id="ARBA00022884"/>
    </source>
</evidence>
<dbReference type="Gene3D" id="3.30.56.70">
    <property type="entry name" value="N2,N2-dimethylguanosine tRNA methyltransferase, C-terminal domain"/>
    <property type="match status" value="1"/>
</dbReference>
<dbReference type="InterPro" id="IPR002905">
    <property type="entry name" value="Trm1"/>
</dbReference>
<reference evidence="11 12" key="1">
    <citation type="submission" date="2023-04" db="EMBL/GenBank/DDBJ databases">
        <title>Genome of Basidiobolus ranarum AG-B5.</title>
        <authorList>
            <person name="Stajich J.E."/>
            <person name="Carter-House D."/>
            <person name="Gryganskyi A."/>
        </authorList>
    </citation>
    <scope>NUCLEOTIDE SEQUENCE [LARGE SCALE GENOMIC DNA]</scope>
    <source>
        <strain evidence="11 12">AG-B5</strain>
    </source>
</reference>
<dbReference type="GO" id="GO:0047148">
    <property type="term" value="F:methylamine-glutamate N-methyltransferase activity"/>
    <property type="evidence" value="ECO:0007669"/>
    <property type="project" value="UniProtKB-EC"/>
</dbReference>
<dbReference type="PROSITE" id="PS51626">
    <property type="entry name" value="SAM_MT_TRM1"/>
    <property type="match status" value="1"/>
</dbReference>
<dbReference type="InterPro" id="IPR029063">
    <property type="entry name" value="SAM-dependent_MTases_sf"/>
</dbReference>
<evidence type="ECO:0000256" key="3">
    <source>
        <dbReference type="ARBA" id="ARBA00022679"/>
    </source>
</evidence>
<comment type="catalytic activity">
    <reaction evidence="8 9">
        <text>guanosine(26) in tRNA + 2 S-adenosyl-L-methionine = N(2)-dimethylguanosine(26) in tRNA + 2 S-adenosyl-L-homocysteine + 2 H(+)</text>
        <dbReference type="Rhea" id="RHEA:43140"/>
        <dbReference type="Rhea" id="RHEA-COMP:10359"/>
        <dbReference type="Rhea" id="RHEA-COMP:10360"/>
        <dbReference type="ChEBI" id="CHEBI:15378"/>
        <dbReference type="ChEBI" id="CHEBI:57856"/>
        <dbReference type="ChEBI" id="CHEBI:59789"/>
        <dbReference type="ChEBI" id="CHEBI:74269"/>
        <dbReference type="ChEBI" id="CHEBI:74513"/>
        <dbReference type="EC" id="2.1.1.216"/>
    </reaction>
</comment>
<evidence type="ECO:0000256" key="4">
    <source>
        <dbReference type="ARBA" id="ARBA00022691"/>
    </source>
</evidence>
<comment type="similarity">
    <text evidence="9">Belongs to the class I-like SAM-binding methyltransferase superfamily. Trm1 family.</text>
</comment>
<evidence type="ECO:0000256" key="9">
    <source>
        <dbReference type="PROSITE-ProRule" id="PRU00958"/>
    </source>
</evidence>
<accession>A0ABR2VRK7</accession>
<evidence type="ECO:0000256" key="2">
    <source>
        <dbReference type="ARBA" id="ARBA00022603"/>
    </source>
</evidence>